<keyword evidence="3" id="KW-1185">Reference proteome</keyword>
<accession>A0A9W8RWU4</accession>
<reference evidence="2" key="1">
    <citation type="submission" date="2022-09" db="EMBL/GenBank/DDBJ databases">
        <title>Fusarium specimens isolated from Avocado Roots.</title>
        <authorList>
            <person name="Stajich J."/>
            <person name="Roper C."/>
            <person name="Heimlech-Rivalta G."/>
        </authorList>
    </citation>
    <scope>NUCLEOTIDE SEQUENCE</scope>
    <source>
        <strain evidence="2">CF00136</strain>
    </source>
</reference>
<dbReference type="Proteomes" id="UP001152049">
    <property type="component" value="Unassembled WGS sequence"/>
</dbReference>
<organism evidence="2 3">
    <name type="scientific">Fusarium torreyae</name>
    <dbReference type="NCBI Taxonomy" id="1237075"/>
    <lineage>
        <taxon>Eukaryota</taxon>
        <taxon>Fungi</taxon>
        <taxon>Dikarya</taxon>
        <taxon>Ascomycota</taxon>
        <taxon>Pezizomycotina</taxon>
        <taxon>Sordariomycetes</taxon>
        <taxon>Hypocreomycetidae</taxon>
        <taxon>Hypocreales</taxon>
        <taxon>Nectriaceae</taxon>
        <taxon>Fusarium</taxon>
    </lineage>
</organism>
<evidence type="ECO:0000313" key="3">
    <source>
        <dbReference type="Proteomes" id="UP001152049"/>
    </source>
</evidence>
<comment type="caution">
    <text evidence="2">The sequence shown here is derived from an EMBL/GenBank/DDBJ whole genome shotgun (WGS) entry which is preliminary data.</text>
</comment>
<evidence type="ECO:0000256" key="1">
    <source>
        <dbReference type="SAM" id="MobiDB-lite"/>
    </source>
</evidence>
<evidence type="ECO:0000313" key="2">
    <source>
        <dbReference type="EMBL" id="KAJ4258921.1"/>
    </source>
</evidence>
<dbReference type="OrthoDB" id="5410873at2759"/>
<sequence length="552" mass="64012">MTVSPLERLPPELFATIIDELSLHDQSRLSRTNSAIRAKTAPAVFRSLKVDCPLREGHVGEDVIKKFGHHVLRLHIYVPFFPNKAKDEEEEQDTESEEEEMSVDEDGGEKEDEQEEDGEDEEEVEDEEDEDYEKLKMACLPNMFPPPTTKDAAEEEDGEEKAVEGQEDDDDDDEPEEEEEEEEEKWYWTNPPESVWAHKATDAKFVQDLIQFKGLPRCAILGLHTDGDDDFEVYGDWDDNDIGNDSIYFCCEPENWEEVKTKEEKYAWRAALREMYHDVAKLSRVEDLRIYNFLPRKASSWQTTEWGEFLGRLRILRLYPYGGDNGAGWQVNTLPGFNAFFDELSTTVFRHVNALQSLRIVGHEDGFLDCDSLRLSPGIMPELRVLHVEYMAAPSILTHFLTQEPPALEEIHIVNCVAQDMSRDGDTQPTWAQLWKTLRQLPIRVVYKQAKTAQLTFDEDFHEGDEKWVPPDDEEENVKQSRKKLKDDPSLIVWPYGGPDDKYGNLSMDVDMDLENFEKGEDNREYALLLADMQQDKQEVLMRQAWWKLVTE</sequence>
<protein>
    <recommendedName>
        <fullName evidence="4">F-box domain-containing protein</fullName>
    </recommendedName>
</protein>
<gene>
    <name evidence="2" type="ORF">NW762_008008</name>
</gene>
<proteinExistence type="predicted"/>
<feature type="compositionally biased region" description="Acidic residues" evidence="1">
    <location>
        <begin position="88"/>
        <end position="132"/>
    </location>
</feature>
<feature type="compositionally biased region" description="Acidic residues" evidence="1">
    <location>
        <begin position="153"/>
        <end position="184"/>
    </location>
</feature>
<feature type="region of interest" description="Disordered" evidence="1">
    <location>
        <begin position="85"/>
        <end position="189"/>
    </location>
</feature>
<dbReference type="EMBL" id="JAOQAZ010000015">
    <property type="protein sequence ID" value="KAJ4258921.1"/>
    <property type="molecule type" value="Genomic_DNA"/>
</dbReference>
<evidence type="ECO:0008006" key="4">
    <source>
        <dbReference type="Google" id="ProtNLM"/>
    </source>
</evidence>
<name>A0A9W8RWU4_9HYPO</name>
<dbReference type="AlphaFoldDB" id="A0A9W8RWU4"/>
<feature type="region of interest" description="Disordered" evidence="1">
    <location>
        <begin position="463"/>
        <end position="484"/>
    </location>
</feature>